<dbReference type="RefSeq" id="XP_007324679.1">
    <property type="nucleotide sequence ID" value="XM_007324617.1"/>
</dbReference>
<dbReference type="PROSITE" id="PS50172">
    <property type="entry name" value="BRCT"/>
    <property type="match status" value="2"/>
</dbReference>
<dbReference type="PANTHER" id="PTHR15321">
    <property type="entry name" value="TUMOR SUPPRESSOR P53-BINDING PROTEIN 1"/>
    <property type="match status" value="1"/>
</dbReference>
<dbReference type="InterPro" id="IPR036420">
    <property type="entry name" value="BRCT_dom_sf"/>
</dbReference>
<keyword evidence="2" id="KW-0227">DNA damage</keyword>
<dbReference type="CDD" id="cd20395">
    <property type="entry name" value="Tudor_SpCrb2-like_rpt1"/>
    <property type="match status" value="1"/>
</dbReference>
<dbReference type="SUPFAM" id="SSF63748">
    <property type="entry name" value="Tudor/PWWP/MBT"/>
    <property type="match status" value="1"/>
</dbReference>
<dbReference type="GO" id="GO:0005634">
    <property type="term" value="C:nucleus"/>
    <property type="evidence" value="ECO:0007669"/>
    <property type="project" value="UniProtKB-SubCell"/>
</dbReference>
<feature type="domain" description="BRCT" evidence="4">
    <location>
        <begin position="178"/>
        <end position="284"/>
    </location>
</feature>
<proteinExistence type="predicted"/>
<dbReference type="Pfam" id="PF18115">
    <property type="entry name" value="Tudor_3"/>
    <property type="match status" value="1"/>
</dbReference>
<dbReference type="InterPro" id="IPR041297">
    <property type="entry name" value="Crb2_Tudor"/>
</dbReference>
<dbReference type="HOGENOM" id="CLU_621365_0_0_1"/>
<keyword evidence="3" id="KW-0539">Nucleus</keyword>
<dbReference type="Gene3D" id="2.30.30.140">
    <property type="match status" value="1"/>
</dbReference>
<evidence type="ECO:0000259" key="4">
    <source>
        <dbReference type="PROSITE" id="PS50172"/>
    </source>
</evidence>
<dbReference type="CDD" id="cd17745">
    <property type="entry name" value="BRCT_p53bp1_rpt1"/>
    <property type="match status" value="1"/>
</dbReference>
<name>F8PE55_SERL9</name>
<dbReference type="SMART" id="SM00292">
    <property type="entry name" value="BRCT"/>
    <property type="match status" value="1"/>
</dbReference>
<accession>F8PE55</accession>
<dbReference type="Gene3D" id="3.40.50.10190">
    <property type="entry name" value="BRCT domain"/>
    <property type="match status" value="2"/>
</dbReference>
<organism>
    <name type="scientific">Serpula lacrymans var. lacrymans (strain S7.9)</name>
    <name type="common">Dry rot fungus</name>
    <dbReference type="NCBI Taxonomy" id="578457"/>
    <lineage>
        <taxon>Eukaryota</taxon>
        <taxon>Fungi</taxon>
        <taxon>Dikarya</taxon>
        <taxon>Basidiomycota</taxon>
        <taxon>Agaricomycotina</taxon>
        <taxon>Agaricomycetes</taxon>
        <taxon>Agaricomycetidae</taxon>
        <taxon>Boletales</taxon>
        <taxon>Coniophorineae</taxon>
        <taxon>Serpulaceae</taxon>
        <taxon>Serpula</taxon>
    </lineage>
</organism>
<dbReference type="CDD" id="cd17724">
    <property type="entry name" value="BRCT_p53bp1_rpt2"/>
    <property type="match status" value="1"/>
</dbReference>
<dbReference type="AlphaFoldDB" id="F8PE55"/>
<comment type="subcellular location">
    <subcellularLocation>
        <location evidence="1">Nucleus</location>
    </subcellularLocation>
</comment>
<dbReference type="Proteomes" id="UP000008064">
    <property type="component" value="Unassembled WGS sequence"/>
</dbReference>
<dbReference type="PANTHER" id="PTHR15321:SF3">
    <property type="entry name" value="TP53-BINDING PROTEIN 1"/>
    <property type="match status" value="1"/>
</dbReference>
<evidence type="ECO:0000256" key="3">
    <source>
        <dbReference type="ARBA" id="ARBA00023242"/>
    </source>
</evidence>
<evidence type="ECO:0000256" key="2">
    <source>
        <dbReference type="ARBA" id="ARBA00022763"/>
    </source>
</evidence>
<dbReference type="GeneID" id="18821599"/>
<sequence length="441" mass="48786">MRPAKRLRSVASASRTMSEPPTRVFALWKQDGHYYSGTVHSLQSPSSTRYLVKFDDNTEDVVDITRMRRCQLKVGDNVIMVEGGLRGKVTYADGLETEGVVRVEVDNGSKVITSEVETADIRIASRTLASQWKDRMLSAELIVAMVKPKPIKATPSPSKVSIQSTTSTKSESKVLAKTGLVVTLSATNSNRDADRDTVTSLIKSHGGVVIEEWSNIFLMNGTHSQGNKRWVALKDDIRWNPKYGIERVFLLSDDANQKPKFLIALALGIPCISFDWLLRGLKMGGEREKEWQSYLLPAGFSEVLHARVSQLIDMDWGNSPEHLSEIMYNPVASKLFSLKSVVCVGADFVPLPRAKKVNSDAERAKEASRTVPYIILAMGADRVEAVSDIKYASKSDLASFDYVVVKDNGEAGVSLRQDGVKLVHLSWVKDCLIAGRLLSMH</sequence>
<dbReference type="InterPro" id="IPR001357">
    <property type="entry name" value="BRCT_dom"/>
</dbReference>
<dbReference type="GO" id="GO:0000077">
    <property type="term" value="P:DNA damage checkpoint signaling"/>
    <property type="evidence" value="ECO:0007669"/>
    <property type="project" value="TreeGrafter"/>
</dbReference>
<dbReference type="SUPFAM" id="SSF52113">
    <property type="entry name" value="BRCT domain"/>
    <property type="match status" value="2"/>
</dbReference>
<dbReference type="InterPro" id="IPR047252">
    <property type="entry name" value="TP53BP1-like"/>
</dbReference>
<dbReference type="InterPro" id="IPR047249">
    <property type="entry name" value="BRCT_p53bp1-like_rpt1"/>
</dbReference>
<dbReference type="EMBL" id="GL945447">
    <property type="protein sequence ID" value="EGO18652.1"/>
    <property type="molecule type" value="Genomic_DNA"/>
</dbReference>
<evidence type="ECO:0000256" key="1">
    <source>
        <dbReference type="ARBA" id="ARBA00004123"/>
    </source>
</evidence>
<gene>
    <name evidence="5" type="ORF">SERLADRAFT_480926</name>
</gene>
<protein>
    <recommendedName>
        <fullName evidence="4">BRCT domain-containing protein</fullName>
    </recommendedName>
</protein>
<dbReference type="KEGG" id="sla:SERLADRAFT_480926"/>
<evidence type="ECO:0000313" key="5">
    <source>
        <dbReference type="EMBL" id="EGO18652.1"/>
    </source>
</evidence>
<reference evidence="5" key="1">
    <citation type="submission" date="2011-04" db="EMBL/GenBank/DDBJ databases">
        <title>Evolution of plant cell wall degrading machinery underlies the functional diversity of forest fungi.</title>
        <authorList>
            <consortium name="US DOE Joint Genome Institute (JGI-PGF)"/>
            <person name="Eastwood D.C."/>
            <person name="Floudas D."/>
            <person name="Binder M."/>
            <person name="Majcherczyk A."/>
            <person name="Schneider P."/>
            <person name="Aerts A."/>
            <person name="Asiegbu F.O."/>
            <person name="Baker S.E."/>
            <person name="Barry K."/>
            <person name="Bendiksby M."/>
            <person name="Blumentritt M."/>
            <person name="Coutinho P.M."/>
            <person name="Cullen D."/>
            <person name="Cullen D."/>
            <person name="Gathman A."/>
            <person name="Goodell B."/>
            <person name="Henrissat B."/>
            <person name="Ihrmark K."/>
            <person name="Kauserud H."/>
            <person name="Kohler A."/>
            <person name="LaButti K."/>
            <person name="Lapidus A."/>
            <person name="Lavin J.L."/>
            <person name="Lee Y.-H."/>
            <person name="Lindquist E."/>
            <person name="Lilly W."/>
            <person name="Lucas S."/>
            <person name="Morin E."/>
            <person name="Murat C."/>
            <person name="Oguiza J.A."/>
            <person name="Park J."/>
            <person name="Pisabarro A.G."/>
            <person name="Riley R."/>
            <person name="Rosling A."/>
            <person name="Salamov A."/>
            <person name="Schmidt O."/>
            <person name="Schmutz J."/>
            <person name="Skrede I."/>
            <person name="Stenlid J."/>
            <person name="Wiebenga A."/>
            <person name="Xie X."/>
            <person name="Kues U."/>
            <person name="Hibbett D.S."/>
            <person name="Hoffmeister D."/>
            <person name="Hogberg N."/>
            <person name="Martin F."/>
            <person name="Grigoriev I.V."/>
            <person name="Watkinson S.C."/>
        </authorList>
    </citation>
    <scope>NUCLEOTIDE SEQUENCE</scope>
    <source>
        <strain evidence="5">S7.9</strain>
    </source>
</reference>
<feature type="domain" description="BRCT" evidence="4">
    <location>
        <begin position="414"/>
        <end position="441"/>
    </location>
</feature>
<dbReference type="GO" id="GO:0042393">
    <property type="term" value="F:histone binding"/>
    <property type="evidence" value="ECO:0007669"/>
    <property type="project" value="TreeGrafter"/>
</dbReference>
<dbReference type="OrthoDB" id="129353at2759"/>
<dbReference type="InterPro" id="IPR047250">
    <property type="entry name" value="BRCT_p53bp1-like_rpt2"/>
</dbReference>
<dbReference type="GO" id="GO:0045944">
    <property type="term" value="P:positive regulation of transcription by RNA polymerase II"/>
    <property type="evidence" value="ECO:0007669"/>
    <property type="project" value="TreeGrafter"/>
</dbReference>